<gene>
    <name evidence="1" type="ORF">POPTR_009G036950</name>
</gene>
<organism evidence="1 2">
    <name type="scientific">Populus trichocarpa</name>
    <name type="common">Western balsam poplar</name>
    <name type="synonym">Populus balsamifera subsp. trichocarpa</name>
    <dbReference type="NCBI Taxonomy" id="3694"/>
    <lineage>
        <taxon>Eukaryota</taxon>
        <taxon>Viridiplantae</taxon>
        <taxon>Streptophyta</taxon>
        <taxon>Embryophyta</taxon>
        <taxon>Tracheophyta</taxon>
        <taxon>Spermatophyta</taxon>
        <taxon>Magnoliopsida</taxon>
        <taxon>eudicotyledons</taxon>
        <taxon>Gunneridae</taxon>
        <taxon>Pentapetalae</taxon>
        <taxon>rosids</taxon>
        <taxon>fabids</taxon>
        <taxon>Malpighiales</taxon>
        <taxon>Salicaceae</taxon>
        <taxon>Saliceae</taxon>
        <taxon>Populus</taxon>
    </lineage>
</organism>
<name>A0A3N7GA57_POPTR</name>
<dbReference type="InParanoid" id="A0A3N7GA57"/>
<evidence type="ECO:0000313" key="1">
    <source>
        <dbReference type="EMBL" id="RQO95521.1"/>
    </source>
</evidence>
<evidence type="ECO:0000313" key="2">
    <source>
        <dbReference type="Proteomes" id="UP000006729"/>
    </source>
</evidence>
<sequence>MSLIFSFSFLKLGNLCSVYSNQDLFVTTFS</sequence>
<accession>A0A3N7GA57</accession>
<reference evidence="1 2" key="1">
    <citation type="journal article" date="2006" name="Science">
        <title>The genome of black cottonwood, Populus trichocarpa (Torr. &amp; Gray).</title>
        <authorList>
            <person name="Tuskan G.A."/>
            <person name="Difazio S."/>
            <person name="Jansson S."/>
            <person name="Bohlmann J."/>
            <person name="Grigoriev I."/>
            <person name="Hellsten U."/>
            <person name="Putnam N."/>
            <person name="Ralph S."/>
            <person name="Rombauts S."/>
            <person name="Salamov A."/>
            <person name="Schein J."/>
            <person name="Sterck L."/>
            <person name="Aerts A."/>
            <person name="Bhalerao R.R."/>
            <person name="Bhalerao R.P."/>
            <person name="Blaudez D."/>
            <person name="Boerjan W."/>
            <person name="Brun A."/>
            <person name="Brunner A."/>
            <person name="Busov V."/>
            <person name="Campbell M."/>
            <person name="Carlson J."/>
            <person name="Chalot M."/>
            <person name="Chapman J."/>
            <person name="Chen G.L."/>
            <person name="Cooper D."/>
            <person name="Coutinho P.M."/>
            <person name="Couturier J."/>
            <person name="Covert S."/>
            <person name="Cronk Q."/>
            <person name="Cunningham R."/>
            <person name="Davis J."/>
            <person name="Degroeve S."/>
            <person name="Dejardin A."/>
            <person name="Depamphilis C."/>
            <person name="Detter J."/>
            <person name="Dirks B."/>
            <person name="Dubchak I."/>
            <person name="Duplessis S."/>
            <person name="Ehlting J."/>
            <person name="Ellis B."/>
            <person name="Gendler K."/>
            <person name="Goodstein D."/>
            <person name="Gribskov M."/>
            <person name="Grimwood J."/>
            <person name="Groover A."/>
            <person name="Gunter L."/>
            <person name="Hamberger B."/>
            <person name="Heinze B."/>
            <person name="Helariutta Y."/>
            <person name="Henrissat B."/>
            <person name="Holligan D."/>
            <person name="Holt R."/>
            <person name="Huang W."/>
            <person name="Islam-Faridi N."/>
            <person name="Jones S."/>
            <person name="Jones-Rhoades M."/>
            <person name="Jorgensen R."/>
            <person name="Joshi C."/>
            <person name="Kangasjarvi J."/>
            <person name="Karlsson J."/>
            <person name="Kelleher C."/>
            <person name="Kirkpatrick R."/>
            <person name="Kirst M."/>
            <person name="Kohler A."/>
            <person name="Kalluri U."/>
            <person name="Larimer F."/>
            <person name="Leebens-Mack J."/>
            <person name="Leple J.C."/>
            <person name="Locascio P."/>
            <person name="Lou Y."/>
            <person name="Lucas S."/>
            <person name="Martin F."/>
            <person name="Montanini B."/>
            <person name="Napoli C."/>
            <person name="Nelson D.R."/>
            <person name="Nelson C."/>
            <person name="Nieminen K."/>
            <person name="Nilsson O."/>
            <person name="Pereda V."/>
            <person name="Peter G."/>
            <person name="Philippe R."/>
            <person name="Pilate G."/>
            <person name="Poliakov A."/>
            <person name="Razumovskaya J."/>
            <person name="Richardson P."/>
            <person name="Rinaldi C."/>
            <person name="Ritland K."/>
            <person name="Rouze P."/>
            <person name="Ryaboy D."/>
            <person name="Schmutz J."/>
            <person name="Schrader J."/>
            <person name="Segerman B."/>
            <person name="Shin H."/>
            <person name="Siddiqui A."/>
            <person name="Sterky F."/>
            <person name="Terry A."/>
            <person name="Tsai C.J."/>
            <person name="Uberbacher E."/>
            <person name="Unneberg P."/>
            <person name="Vahala J."/>
            <person name="Wall K."/>
            <person name="Wessler S."/>
            <person name="Yang G."/>
            <person name="Yin T."/>
            <person name="Douglas C."/>
            <person name="Marra M."/>
            <person name="Sandberg G."/>
            <person name="Van de Peer Y."/>
            <person name="Rokhsar D."/>
        </authorList>
    </citation>
    <scope>NUCLEOTIDE SEQUENCE [LARGE SCALE GENOMIC DNA]</scope>
    <source>
        <strain evidence="2">cv. Nisqually</strain>
    </source>
</reference>
<dbReference type="EMBL" id="CM009298">
    <property type="protein sequence ID" value="RQO95521.1"/>
    <property type="molecule type" value="Genomic_DNA"/>
</dbReference>
<dbReference type="Proteomes" id="UP000006729">
    <property type="component" value="Chromosome 9"/>
</dbReference>
<proteinExistence type="predicted"/>
<protein>
    <submittedName>
        <fullName evidence="1">Uncharacterized protein</fullName>
    </submittedName>
</protein>
<dbReference type="AlphaFoldDB" id="A0A3N7GA57"/>
<keyword evidence="2" id="KW-1185">Reference proteome</keyword>